<feature type="domain" description="EF-hand" evidence="1">
    <location>
        <begin position="18"/>
        <end position="53"/>
    </location>
</feature>
<evidence type="ECO:0000313" key="2">
    <source>
        <dbReference type="EnsemblProtists" id="PYU1_T013939"/>
    </source>
</evidence>
<reference evidence="2" key="3">
    <citation type="submission" date="2015-02" db="UniProtKB">
        <authorList>
            <consortium name="EnsemblProtists"/>
        </authorList>
    </citation>
    <scope>IDENTIFICATION</scope>
    <source>
        <strain evidence="2">DAOM BR144</strain>
    </source>
</reference>
<dbReference type="EMBL" id="GL376578">
    <property type="status" value="NOT_ANNOTATED_CDS"/>
    <property type="molecule type" value="Genomic_DNA"/>
</dbReference>
<dbReference type="InterPro" id="IPR002048">
    <property type="entry name" value="EF_hand_dom"/>
</dbReference>
<dbReference type="GO" id="GO:0005509">
    <property type="term" value="F:calcium ion binding"/>
    <property type="evidence" value="ECO:0007669"/>
    <property type="project" value="InterPro"/>
</dbReference>
<dbReference type="InterPro" id="IPR011992">
    <property type="entry name" value="EF-hand-dom_pair"/>
</dbReference>
<dbReference type="Gene3D" id="1.10.238.10">
    <property type="entry name" value="EF-hand"/>
    <property type="match status" value="1"/>
</dbReference>
<keyword evidence="3" id="KW-1185">Reference proteome</keyword>
<dbReference type="EnsemblProtists" id="PYU1_T013939">
    <property type="protein sequence ID" value="PYU1_T013939"/>
    <property type="gene ID" value="PYU1_G013910"/>
</dbReference>
<dbReference type="Proteomes" id="UP000019132">
    <property type="component" value="Unassembled WGS sequence"/>
</dbReference>
<dbReference type="InParanoid" id="K3X9P0"/>
<evidence type="ECO:0000313" key="3">
    <source>
        <dbReference type="Proteomes" id="UP000019132"/>
    </source>
</evidence>
<protein>
    <recommendedName>
        <fullName evidence="1">EF-hand domain-containing protein</fullName>
    </recommendedName>
</protein>
<evidence type="ECO:0000259" key="1">
    <source>
        <dbReference type="PROSITE" id="PS50222"/>
    </source>
</evidence>
<dbReference type="PROSITE" id="PS50222">
    <property type="entry name" value="EF_HAND_2"/>
    <property type="match status" value="1"/>
</dbReference>
<dbReference type="SUPFAM" id="SSF47473">
    <property type="entry name" value="EF-hand"/>
    <property type="match status" value="1"/>
</dbReference>
<accession>K3X9P0</accession>
<name>K3X9P0_GLOUD</name>
<reference evidence="3" key="1">
    <citation type="journal article" date="2010" name="Genome Biol.">
        <title>Genome sequence of the necrotrophic plant pathogen Pythium ultimum reveals original pathogenicity mechanisms and effector repertoire.</title>
        <authorList>
            <person name="Levesque C.A."/>
            <person name="Brouwer H."/>
            <person name="Cano L."/>
            <person name="Hamilton J.P."/>
            <person name="Holt C."/>
            <person name="Huitema E."/>
            <person name="Raffaele S."/>
            <person name="Robideau G.P."/>
            <person name="Thines M."/>
            <person name="Win J."/>
            <person name="Zerillo M.M."/>
            <person name="Beakes G.W."/>
            <person name="Boore J.L."/>
            <person name="Busam D."/>
            <person name="Dumas B."/>
            <person name="Ferriera S."/>
            <person name="Fuerstenberg S.I."/>
            <person name="Gachon C.M."/>
            <person name="Gaulin E."/>
            <person name="Govers F."/>
            <person name="Grenville-Briggs L."/>
            <person name="Horner N."/>
            <person name="Hostetler J."/>
            <person name="Jiang R.H."/>
            <person name="Johnson J."/>
            <person name="Krajaejun T."/>
            <person name="Lin H."/>
            <person name="Meijer H.J."/>
            <person name="Moore B."/>
            <person name="Morris P."/>
            <person name="Phuntmart V."/>
            <person name="Puiu D."/>
            <person name="Shetty J."/>
            <person name="Stajich J.E."/>
            <person name="Tripathy S."/>
            <person name="Wawra S."/>
            <person name="van West P."/>
            <person name="Whitty B.R."/>
            <person name="Coutinho P.M."/>
            <person name="Henrissat B."/>
            <person name="Martin F."/>
            <person name="Thomas P.D."/>
            <person name="Tyler B.M."/>
            <person name="De Vries R.P."/>
            <person name="Kamoun S."/>
            <person name="Yandell M."/>
            <person name="Tisserat N."/>
            <person name="Buell C.R."/>
        </authorList>
    </citation>
    <scope>NUCLEOTIDE SEQUENCE</scope>
    <source>
        <strain evidence="3">DAOM:BR144</strain>
    </source>
</reference>
<dbReference type="VEuPathDB" id="FungiDB:PYU1_G013910"/>
<organism evidence="2 3">
    <name type="scientific">Globisporangium ultimum (strain ATCC 200006 / CBS 805.95 / DAOM BR144)</name>
    <name type="common">Pythium ultimum</name>
    <dbReference type="NCBI Taxonomy" id="431595"/>
    <lineage>
        <taxon>Eukaryota</taxon>
        <taxon>Sar</taxon>
        <taxon>Stramenopiles</taxon>
        <taxon>Oomycota</taxon>
        <taxon>Peronosporomycetes</taxon>
        <taxon>Pythiales</taxon>
        <taxon>Pythiaceae</taxon>
        <taxon>Globisporangium</taxon>
    </lineage>
</organism>
<dbReference type="OMA" id="AIFLPWW"/>
<dbReference type="eggNOG" id="ENOG502SD0Z">
    <property type="taxonomic scope" value="Eukaryota"/>
</dbReference>
<reference evidence="3" key="2">
    <citation type="submission" date="2010-04" db="EMBL/GenBank/DDBJ databases">
        <authorList>
            <person name="Buell R."/>
            <person name="Hamilton J."/>
            <person name="Hostetler J."/>
        </authorList>
    </citation>
    <scope>NUCLEOTIDE SEQUENCE [LARGE SCALE GENOMIC DNA]</scope>
    <source>
        <strain evidence="3">DAOM:BR144</strain>
    </source>
</reference>
<dbReference type="HOGENOM" id="CLU_2517485_0_0_1"/>
<sequence length="86" mass="9556">MASNGYDVDYEALGLSAERFEAFASVFRQFDKANTGAITAKQLDALCFQLGESFDDEELAVAKASLENKNTGLIHFAIFLPWWISE</sequence>
<proteinExistence type="predicted"/>
<dbReference type="AlphaFoldDB" id="K3X9P0"/>